<proteinExistence type="predicted"/>
<evidence type="ECO:0000313" key="3">
    <source>
        <dbReference type="EMBL" id="MBW3127381.1"/>
    </source>
</evidence>
<name>A0ABS6WUX3_9BACT</name>
<feature type="compositionally biased region" description="Low complexity" evidence="1">
    <location>
        <begin position="61"/>
        <end position="73"/>
    </location>
</feature>
<keyword evidence="2" id="KW-0732">Signal</keyword>
<sequence>MKRLLSIAAAAALLTATLGSCRSHTTDETYQAGNGNPETTAQQEQLSPRIDAPNNAGMADSAGNASGAGTTGSTSGGTTGNTGGTTGSTTGTTGSMGTTTGGSTTGSTGTTGSN</sequence>
<feature type="compositionally biased region" description="Low complexity" evidence="1">
    <location>
        <begin position="105"/>
        <end position="114"/>
    </location>
</feature>
<dbReference type="Proteomes" id="UP000826188">
    <property type="component" value="Unassembled WGS sequence"/>
</dbReference>
<dbReference type="EMBL" id="JAHWGL010000004">
    <property type="protein sequence ID" value="MBW3127381.1"/>
    <property type="molecule type" value="Genomic_DNA"/>
</dbReference>
<feature type="region of interest" description="Disordered" evidence="1">
    <location>
        <begin position="19"/>
        <end position="114"/>
    </location>
</feature>
<feature type="compositionally biased region" description="Gly residues" evidence="1">
    <location>
        <begin position="74"/>
        <end position="86"/>
    </location>
</feature>
<evidence type="ECO:0000256" key="2">
    <source>
        <dbReference type="SAM" id="SignalP"/>
    </source>
</evidence>
<feature type="signal peptide" evidence="2">
    <location>
        <begin position="1"/>
        <end position="25"/>
    </location>
</feature>
<evidence type="ECO:0000256" key="1">
    <source>
        <dbReference type="SAM" id="MobiDB-lite"/>
    </source>
</evidence>
<keyword evidence="4" id="KW-1185">Reference proteome</keyword>
<feature type="compositionally biased region" description="Polar residues" evidence="1">
    <location>
        <begin position="20"/>
        <end position="46"/>
    </location>
</feature>
<gene>
    <name evidence="3" type="ORF">KYK14_02360</name>
</gene>
<organism evidence="3 4">
    <name type="scientific">Hymenobacter profundi</name>
    <dbReference type="NCBI Taxonomy" id="1982110"/>
    <lineage>
        <taxon>Bacteria</taxon>
        <taxon>Pseudomonadati</taxon>
        <taxon>Bacteroidota</taxon>
        <taxon>Cytophagia</taxon>
        <taxon>Cytophagales</taxon>
        <taxon>Hymenobacteraceae</taxon>
        <taxon>Hymenobacter</taxon>
    </lineage>
</organism>
<dbReference type="PROSITE" id="PS51257">
    <property type="entry name" value="PROKAR_LIPOPROTEIN"/>
    <property type="match status" value="1"/>
</dbReference>
<dbReference type="RefSeq" id="WP_219156620.1">
    <property type="nucleotide sequence ID" value="NZ_JAHWGL010000004.1"/>
</dbReference>
<feature type="compositionally biased region" description="Low complexity" evidence="1">
    <location>
        <begin position="87"/>
        <end position="98"/>
    </location>
</feature>
<feature type="chain" id="PRO_5046820520" evidence="2">
    <location>
        <begin position="26"/>
        <end position="114"/>
    </location>
</feature>
<comment type="caution">
    <text evidence="3">The sequence shown here is derived from an EMBL/GenBank/DDBJ whole genome shotgun (WGS) entry which is preliminary data.</text>
</comment>
<evidence type="ECO:0000313" key="4">
    <source>
        <dbReference type="Proteomes" id="UP000826188"/>
    </source>
</evidence>
<accession>A0ABS6WUX3</accession>
<reference evidence="3 4" key="1">
    <citation type="submission" date="2021-07" db="EMBL/GenBank/DDBJ databases">
        <title>Hymenobacter profundi sp. nov., isolated from deep-sea water.</title>
        <authorList>
            <person name="Kim M.K."/>
        </authorList>
    </citation>
    <scope>NUCLEOTIDE SEQUENCE [LARGE SCALE GENOMIC DNA]</scope>
    <source>
        <strain evidence="3 4">M2</strain>
    </source>
</reference>
<protein>
    <submittedName>
        <fullName evidence="3">Uncharacterized protein</fullName>
    </submittedName>
</protein>